<keyword evidence="3" id="KW-0378">Hydrolase</keyword>
<keyword evidence="2" id="KW-0719">Serine esterase</keyword>
<keyword evidence="7" id="KW-1185">Reference proteome</keyword>
<dbReference type="Pfam" id="PF01083">
    <property type="entry name" value="Cutinase"/>
    <property type="match status" value="1"/>
</dbReference>
<dbReference type="InterPro" id="IPR006311">
    <property type="entry name" value="TAT_signal"/>
</dbReference>
<evidence type="ECO:0000313" key="7">
    <source>
        <dbReference type="Proteomes" id="UP000515743"/>
    </source>
</evidence>
<dbReference type="PROSITE" id="PS51318">
    <property type="entry name" value="TAT"/>
    <property type="match status" value="1"/>
</dbReference>
<evidence type="ECO:0000256" key="4">
    <source>
        <dbReference type="ARBA" id="ARBA00023157"/>
    </source>
</evidence>
<organism evidence="6 7">
    <name type="scientific">Corynebacterium incognita</name>
    <dbReference type="NCBI Taxonomy" id="2754725"/>
    <lineage>
        <taxon>Bacteria</taxon>
        <taxon>Bacillati</taxon>
        <taxon>Actinomycetota</taxon>
        <taxon>Actinomycetes</taxon>
        <taxon>Mycobacteriales</taxon>
        <taxon>Corynebacteriaceae</taxon>
        <taxon>Corynebacterium</taxon>
    </lineage>
</organism>
<keyword evidence="5" id="KW-0732">Signal</keyword>
<feature type="signal peptide" evidence="5">
    <location>
        <begin position="1"/>
        <end position="36"/>
    </location>
</feature>
<keyword evidence="4" id="KW-1015">Disulfide bond</keyword>
<proteinExistence type="inferred from homology"/>
<dbReference type="RefSeq" id="WP_185176391.1">
    <property type="nucleotide sequence ID" value="NZ_CP059404.1"/>
</dbReference>
<dbReference type="KEGG" id="cik:H0194_03070"/>
<dbReference type="PANTHER" id="PTHR33630">
    <property type="entry name" value="CUTINASE RV1984C-RELATED-RELATED"/>
    <property type="match status" value="1"/>
</dbReference>
<dbReference type="SMART" id="SM01110">
    <property type="entry name" value="Cutinase"/>
    <property type="match status" value="1"/>
</dbReference>
<name>A0A7G7CR01_9CORY</name>
<reference evidence="6 7" key="1">
    <citation type="submission" date="2020-07" db="EMBL/GenBank/DDBJ databases">
        <title>Complete genome and description of Corynebacterium incognita strain Marseille-Q3630 sp. nov.</title>
        <authorList>
            <person name="Boxberger M."/>
        </authorList>
    </citation>
    <scope>NUCLEOTIDE SEQUENCE [LARGE SCALE GENOMIC DNA]</scope>
    <source>
        <strain evidence="6 7">Marseille-Q3630</strain>
    </source>
</reference>
<evidence type="ECO:0000256" key="5">
    <source>
        <dbReference type="SAM" id="SignalP"/>
    </source>
</evidence>
<dbReference type="AlphaFoldDB" id="A0A7G7CR01"/>
<evidence type="ECO:0000313" key="6">
    <source>
        <dbReference type="EMBL" id="QNE90017.1"/>
    </source>
</evidence>
<dbReference type="EMBL" id="CP059404">
    <property type="protein sequence ID" value="QNE90017.1"/>
    <property type="molecule type" value="Genomic_DNA"/>
</dbReference>
<evidence type="ECO:0000256" key="3">
    <source>
        <dbReference type="ARBA" id="ARBA00022801"/>
    </source>
</evidence>
<dbReference type="InterPro" id="IPR029058">
    <property type="entry name" value="AB_hydrolase_fold"/>
</dbReference>
<dbReference type="Proteomes" id="UP000515743">
    <property type="component" value="Chromosome"/>
</dbReference>
<dbReference type="SUPFAM" id="SSF53474">
    <property type="entry name" value="alpha/beta-Hydrolases"/>
    <property type="match status" value="1"/>
</dbReference>
<evidence type="ECO:0000256" key="1">
    <source>
        <dbReference type="ARBA" id="ARBA00007534"/>
    </source>
</evidence>
<gene>
    <name evidence="6" type="ORF">H0194_03070</name>
</gene>
<feature type="chain" id="PRO_5038415196" evidence="5">
    <location>
        <begin position="37"/>
        <end position="311"/>
    </location>
</feature>
<dbReference type="Gene3D" id="3.40.50.1820">
    <property type="entry name" value="alpha/beta hydrolase"/>
    <property type="match status" value="1"/>
</dbReference>
<dbReference type="GO" id="GO:0052689">
    <property type="term" value="F:carboxylic ester hydrolase activity"/>
    <property type="evidence" value="ECO:0007669"/>
    <property type="project" value="UniProtKB-KW"/>
</dbReference>
<protein>
    <submittedName>
        <fullName evidence="6">Cutinase family protein</fullName>
    </submittedName>
</protein>
<evidence type="ECO:0000256" key="2">
    <source>
        <dbReference type="ARBA" id="ARBA00022487"/>
    </source>
</evidence>
<dbReference type="InterPro" id="IPR000675">
    <property type="entry name" value="Cutinase/axe"/>
</dbReference>
<sequence length="311" mass="33780">MQFLSYRIRRSALAFVAAIVAALTVATMLVAPPKAAAQPGHCPAVVAVVARGSGQNFGIYPTWYSNQGGRASNGWESVTFRAFFRHAENRYQATHGGRSLMKDVYVMGLAPEYYPASFPEYDTPQISGTVAKQQVSALISKVVAPLARSGISAAQQFNRSVQAGRSGTMRAIENYERRTGCKPDYILMGYSQGAMVTAEHEQELANRGQLAGAVYFGNPMTHRDDPANVGARRTAGGGVIGMLPNNSKSLAATRNRVNYCLPHDSICNMTGQTVENAIETRGGTHGRYFMQSSPWDNHVSDAFGRFVDRSR</sequence>
<comment type="similarity">
    <text evidence="1">Belongs to the cutinase family.</text>
</comment>
<dbReference type="PANTHER" id="PTHR33630:SF9">
    <property type="entry name" value="CUTINASE 4"/>
    <property type="match status" value="1"/>
</dbReference>
<accession>A0A7G7CR01</accession>